<dbReference type="PRINTS" id="PR00035">
    <property type="entry name" value="HTHGNTR"/>
</dbReference>
<dbReference type="AlphaFoldDB" id="A0A285SW53"/>
<dbReference type="Gene3D" id="1.20.120.530">
    <property type="entry name" value="GntR ligand-binding domain-like"/>
    <property type="match status" value="1"/>
</dbReference>
<feature type="domain" description="HTH gntR-type" evidence="4">
    <location>
        <begin position="6"/>
        <end position="74"/>
    </location>
</feature>
<dbReference type="RefSeq" id="WP_158592754.1">
    <property type="nucleotide sequence ID" value="NZ_OBML01000007.1"/>
</dbReference>
<dbReference type="CDD" id="cd07377">
    <property type="entry name" value="WHTH_GntR"/>
    <property type="match status" value="1"/>
</dbReference>
<dbReference type="STRING" id="538381.GCA_001696535_03563"/>
<dbReference type="Gene3D" id="1.10.10.10">
    <property type="entry name" value="Winged helix-like DNA-binding domain superfamily/Winged helix DNA-binding domain"/>
    <property type="match status" value="1"/>
</dbReference>
<dbReference type="PANTHER" id="PTHR43537:SF5">
    <property type="entry name" value="UXU OPERON TRANSCRIPTIONAL REGULATOR"/>
    <property type="match status" value="1"/>
</dbReference>
<dbReference type="Pfam" id="PF00392">
    <property type="entry name" value="GntR"/>
    <property type="match status" value="1"/>
</dbReference>
<gene>
    <name evidence="5" type="ORF">SAMN05421512_10743</name>
</gene>
<name>A0A285SW53_9HYPH</name>
<evidence type="ECO:0000259" key="4">
    <source>
        <dbReference type="PROSITE" id="PS50949"/>
    </source>
</evidence>
<keyword evidence="1" id="KW-0805">Transcription regulation</keyword>
<sequence>MLGRRESLSSQLKKQILQKIDDKVYLPGERIPSESDLCAEFGVSRTVVREAVASLRADGVLKSRQGIGVFVDDAPRLQPFEISPLPDAAVQEILQILELRLSVELEAAAMAAERRSEEQLTRIRDALDSLSADDTGQSGPMDFEFHLAIARATNNPYFEKFLTFLGPQIIPRLRVNAIGGKARTGAYTEKLQDEHRAILEAIEAQDPAAARDAMRRHLSGSLMRYRQSAV</sequence>
<dbReference type="InterPro" id="IPR036388">
    <property type="entry name" value="WH-like_DNA-bd_sf"/>
</dbReference>
<keyword evidence="3" id="KW-0804">Transcription</keyword>
<reference evidence="5 6" key="1">
    <citation type="submission" date="2017-08" db="EMBL/GenBank/DDBJ databases">
        <authorList>
            <person name="de Groot N.N."/>
        </authorList>
    </citation>
    <scope>NUCLEOTIDE SEQUENCE [LARGE SCALE GENOMIC DNA]</scope>
    <source>
        <strain evidence="5 6">USBA 352</strain>
    </source>
</reference>
<dbReference type="EMBL" id="OBML01000007">
    <property type="protein sequence ID" value="SOC12852.1"/>
    <property type="molecule type" value="Genomic_DNA"/>
</dbReference>
<dbReference type="InterPro" id="IPR011711">
    <property type="entry name" value="GntR_C"/>
</dbReference>
<evidence type="ECO:0000313" key="5">
    <source>
        <dbReference type="EMBL" id="SOC12852.1"/>
    </source>
</evidence>
<dbReference type="InterPro" id="IPR036390">
    <property type="entry name" value="WH_DNA-bd_sf"/>
</dbReference>
<keyword evidence="2" id="KW-0238">DNA-binding</keyword>
<dbReference type="GO" id="GO:0003677">
    <property type="term" value="F:DNA binding"/>
    <property type="evidence" value="ECO:0007669"/>
    <property type="project" value="UniProtKB-KW"/>
</dbReference>
<dbReference type="Proteomes" id="UP000219331">
    <property type="component" value="Unassembled WGS sequence"/>
</dbReference>
<evidence type="ECO:0000256" key="3">
    <source>
        <dbReference type="ARBA" id="ARBA00023163"/>
    </source>
</evidence>
<dbReference type="Pfam" id="PF07729">
    <property type="entry name" value="FCD"/>
    <property type="match status" value="1"/>
</dbReference>
<dbReference type="SUPFAM" id="SSF46785">
    <property type="entry name" value="Winged helix' DNA-binding domain"/>
    <property type="match status" value="1"/>
</dbReference>
<evidence type="ECO:0000313" key="6">
    <source>
        <dbReference type="Proteomes" id="UP000219331"/>
    </source>
</evidence>
<dbReference type="InterPro" id="IPR000524">
    <property type="entry name" value="Tscrpt_reg_HTH_GntR"/>
</dbReference>
<dbReference type="SMART" id="SM00345">
    <property type="entry name" value="HTH_GNTR"/>
    <property type="match status" value="1"/>
</dbReference>
<dbReference type="PROSITE" id="PS50949">
    <property type="entry name" value="HTH_GNTR"/>
    <property type="match status" value="1"/>
</dbReference>
<dbReference type="GO" id="GO:0003700">
    <property type="term" value="F:DNA-binding transcription factor activity"/>
    <property type="evidence" value="ECO:0007669"/>
    <property type="project" value="InterPro"/>
</dbReference>
<protein>
    <submittedName>
        <fullName evidence="5">Transcriptional regulator, GntR family</fullName>
    </submittedName>
</protein>
<dbReference type="PANTHER" id="PTHR43537">
    <property type="entry name" value="TRANSCRIPTIONAL REGULATOR, GNTR FAMILY"/>
    <property type="match status" value="1"/>
</dbReference>
<dbReference type="SMART" id="SM00895">
    <property type="entry name" value="FCD"/>
    <property type="match status" value="1"/>
</dbReference>
<proteinExistence type="predicted"/>
<keyword evidence="6" id="KW-1185">Reference proteome</keyword>
<evidence type="ECO:0000256" key="2">
    <source>
        <dbReference type="ARBA" id="ARBA00023125"/>
    </source>
</evidence>
<evidence type="ECO:0000256" key="1">
    <source>
        <dbReference type="ARBA" id="ARBA00023015"/>
    </source>
</evidence>
<dbReference type="InterPro" id="IPR008920">
    <property type="entry name" value="TF_FadR/GntR_C"/>
</dbReference>
<organism evidence="5 6">
    <name type="scientific">Stappia indica</name>
    <dbReference type="NCBI Taxonomy" id="538381"/>
    <lineage>
        <taxon>Bacteria</taxon>
        <taxon>Pseudomonadati</taxon>
        <taxon>Pseudomonadota</taxon>
        <taxon>Alphaproteobacteria</taxon>
        <taxon>Hyphomicrobiales</taxon>
        <taxon>Stappiaceae</taxon>
        <taxon>Stappia</taxon>
    </lineage>
</organism>
<accession>A0A285SW53</accession>
<dbReference type="SUPFAM" id="SSF48008">
    <property type="entry name" value="GntR ligand-binding domain-like"/>
    <property type="match status" value="1"/>
</dbReference>